<evidence type="ECO:0000259" key="1">
    <source>
        <dbReference type="Pfam" id="PF13304"/>
    </source>
</evidence>
<proteinExistence type="predicted"/>
<dbReference type="EMBL" id="JNVM01000004">
    <property type="protein sequence ID" value="KEQ26952.1"/>
    <property type="molecule type" value="Genomic_DNA"/>
</dbReference>
<gene>
    <name evidence="2" type="ORF">ET33_23875</name>
</gene>
<sequence>MKKLLDLHLEAARFTPFLDFDWGDLSSGQKAFLSCYARFYALTDHQQIASNMQLQKNVLILIDEGELYLHPEWQKNFLYNLIRYLPSVYTNRNIQIILTSNSPIIISDLPKSNLIFIDKGENGCRVIDGLQETKQTFAANIHTLFADAFFIKTGLIGEFANQVLLSLINTINETPSPELFKRRTELESLIGQIGESVLRTKISSMLKNKIQEYADNTQVNRQLLETIKKMQIEIEELKRGKSNDFN</sequence>
<dbReference type="InterPro" id="IPR003959">
    <property type="entry name" value="ATPase_AAA_core"/>
</dbReference>
<organism evidence="2 3">
    <name type="scientific">Paenibacillus tyrfis</name>
    <dbReference type="NCBI Taxonomy" id="1501230"/>
    <lineage>
        <taxon>Bacteria</taxon>
        <taxon>Bacillati</taxon>
        <taxon>Bacillota</taxon>
        <taxon>Bacilli</taxon>
        <taxon>Bacillales</taxon>
        <taxon>Paenibacillaceae</taxon>
        <taxon>Paenibacillus</taxon>
    </lineage>
</organism>
<dbReference type="PANTHER" id="PTHR43581">
    <property type="entry name" value="ATP/GTP PHOSPHATASE"/>
    <property type="match status" value="1"/>
</dbReference>
<evidence type="ECO:0000313" key="3">
    <source>
        <dbReference type="Proteomes" id="UP000028123"/>
    </source>
</evidence>
<evidence type="ECO:0000313" key="2">
    <source>
        <dbReference type="EMBL" id="KEQ26952.1"/>
    </source>
</evidence>
<dbReference type="InterPro" id="IPR027417">
    <property type="entry name" value="P-loop_NTPase"/>
</dbReference>
<dbReference type="PANTHER" id="PTHR43581:SF2">
    <property type="entry name" value="EXCINUCLEASE ATPASE SUBUNIT"/>
    <property type="match status" value="1"/>
</dbReference>
<reference evidence="2 3" key="1">
    <citation type="submission" date="2014-06" db="EMBL/GenBank/DDBJ databases">
        <title>Draft genome sequence of Paenibacillus sp. MSt1.</title>
        <authorList>
            <person name="Aw Y.K."/>
            <person name="Ong K.S."/>
            <person name="Gan H.M."/>
            <person name="Lee S.M."/>
        </authorList>
    </citation>
    <scope>NUCLEOTIDE SEQUENCE [LARGE SCALE GENOMIC DNA]</scope>
    <source>
        <strain evidence="2 3">MSt1</strain>
    </source>
</reference>
<keyword evidence="3" id="KW-1185">Reference proteome</keyword>
<dbReference type="Proteomes" id="UP000028123">
    <property type="component" value="Unassembled WGS sequence"/>
</dbReference>
<comment type="caution">
    <text evidence="2">The sequence shown here is derived from an EMBL/GenBank/DDBJ whole genome shotgun (WGS) entry which is preliminary data.</text>
</comment>
<accession>A0A081P8C9</accession>
<name>A0A081P8C9_9BACL</name>
<dbReference type="GO" id="GO:0016887">
    <property type="term" value="F:ATP hydrolysis activity"/>
    <property type="evidence" value="ECO:0007669"/>
    <property type="project" value="InterPro"/>
</dbReference>
<feature type="domain" description="ATPase AAA-type core" evidence="1">
    <location>
        <begin position="20"/>
        <end position="106"/>
    </location>
</feature>
<dbReference type="InterPro" id="IPR051396">
    <property type="entry name" value="Bact_Antivir_Def_Nuclease"/>
</dbReference>
<protein>
    <recommendedName>
        <fullName evidence="1">ATPase AAA-type core domain-containing protein</fullName>
    </recommendedName>
</protein>
<dbReference type="GO" id="GO:0005524">
    <property type="term" value="F:ATP binding"/>
    <property type="evidence" value="ECO:0007669"/>
    <property type="project" value="InterPro"/>
</dbReference>
<dbReference type="SUPFAM" id="SSF52540">
    <property type="entry name" value="P-loop containing nucleoside triphosphate hydrolases"/>
    <property type="match status" value="1"/>
</dbReference>
<dbReference type="Pfam" id="PF13304">
    <property type="entry name" value="AAA_21"/>
    <property type="match status" value="1"/>
</dbReference>
<dbReference type="eggNOG" id="COG3950">
    <property type="taxonomic scope" value="Bacteria"/>
</dbReference>
<dbReference type="AlphaFoldDB" id="A0A081P8C9"/>
<dbReference type="Gene3D" id="3.40.50.300">
    <property type="entry name" value="P-loop containing nucleotide triphosphate hydrolases"/>
    <property type="match status" value="1"/>
</dbReference>